<feature type="signal peptide" evidence="1">
    <location>
        <begin position="1"/>
        <end position="20"/>
    </location>
</feature>
<feature type="chain" id="PRO_5024300368" evidence="1">
    <location>
        <begin position="21"/>
        <end position="102"/>
    </location>
</feature>
<evidence type="ECO:0000313" key="3">
    <source>
        <dbReference type="Proteomes" id="UP000383932"/>
    </source>
</evidence>
<evidence type="ECO:0000256" key="1">
    <source>
        <dbReference type="SAM" id="SignalP"/>
    </source>
</evidence>
<keyword evidence="1" id="KW-0732">Signal</keyword>
<keyword evidence="3" id="KW-1185">Reference proteome</keyword>
<dbReference type="AlphaFoldDB" id="A0A5N5QGH0"/>
<protein>
    <submittedName>
        <fullName evidence="2">Putative effector protein</fullName>
    </submittedName>
</protein>
<organism evidence="2 3">
    <name type="scientific">Ceratobasidium theobromae</name>
    <dbReference type="NCBI Taxonomy" id="1582974"/>
    <lineage>
        <taxon>Eukaryota</taxon>
        <taxon>Fungi</taxon>
        <taxon>Dikarya</taxon>
        <taxon>Basidiomycota</taxon>
        <taxon>Agaricomycotina</taxon>
        <taxon>Agaricomycetes</taxon>
        <taxon>Cantharellales</taxon>
        <taxon>Ceratobasidiaceae</taxon>
        <taxon>Ceratobasidium</taxon>
    </lineage>
</organism>
<dbReference type="Proteomes" id="UP000383932">
    <property type="component" value="Unassembled WGS sequence"/>
</dbReference>
<sequence>MFEYSTALAFTSFLLSTALAGRLQGAVDESHRDHVEHTNQIITVPWTPQASASTTFLARLLQVDLERSVANPVGRSRYKSLGKRDYLSNAISLIFGTPSTGN</sequence>
<name>A0A5N5QGH0_9AGAM</name>
<proteinExistence type="predicted"/>
<gene>
    <name evidence="2" type="ORF">CTheo_6163</name>
</gene>
<comment type="caution">
    <text evidence="2">The sequence shown here is derived from an EMBL/GenBank/DDBJ whole genome shotgun (WGS) entry which is preliminary data.</text>
</comment>
<dbReference type="EMBL" id="SSOP01000173">
    <property type="protein sequence ID" value="KAB5590397.1"/>
    <property type="molecule type" value="Genomic_DNA"/>
</dbReference>
<accession>A0A5N5QGH0</accession>
<evidence type="ECO:0000313" key="2">
    <source>
        <dbReference type="EMBL" id="KAB5590397.1"/>
    </source>
</evidence>
<reference evidence="2 3" key="1">
    <citation type="journal article" date="2019" name="Fungal Biol. Biotechnol.">
        <title>Draft genome sequence of fastidious pathogen Ceratobasidium theobromae, which causes vascular-streak dieback in Theobroma cacao.</title>
        <authorList>
            <person name="Ali S.S."/>
            <person name="Asman A."/>
            <person name="Shao J."/>
            <person name="Firmansyah A.P."/>
            <person name="Susilo A.W."/>
            <person name="Rosmana A."/>
            <person name="McMahon P."/>
            <person name="Junaid M."/>
            <person name="Guest D."/>
            <person name="Kheng T.Y."/>
            <person name="Meinhardt L.W."/>
            <person name="Bailey B.A."/>
        </authorList>
    </citation>
    <scope>NUCLEOTIDE SEQUENCE [LARGE SCALE GENOMIC DNA]</scope>
    <source>
        <strain evidence="2 3">CT2</strain>
    </source>
</reference>